<dbReference type="InterPro" id="IPR018392">
    <property type="entry name" value="LysM"/>
</dbReference>
<keyword evidence="7" id="KW-1185">Reference proteome</keyword>
<proteinExistence type="inferred from homology"/>
<feature type="region of interest" description="Disordered" evidence="3">
    <location>
        <begin position="195"/>
        <end position="337"/>
    </location>
</feature>
<dbReference type="InterPro" id="IPR023346">
    <property type="entry name" value="Lysozyme-like_dom_sf"/>
</dbReference>
<feature type="signal peptide" evidence="4">
    <location>
        <begin position="1"/>
        <end position="41"/>
    </location>
</feature>
<protein>
    <recommendedName>
        <fullName evidence="5">LysM domain-containing protein</fullName>
    </recommendedName>
</protein>
<evidence type="ECO:0000313" key="7">
    <source>
        <dbReference type="Proteomes" id="UP001499987"/>
    </source>
</evidence>
<comment type="similarity">
    <text evidence="1">Belongs to the transglycosylase family. Rpf subfamily.</text>
</comment>
<dbReference type="InterPro" id="IPR010618">
    <property type="entry name" value="RPF"/>
</dbReference>
<dbReference type="Gene3D" id="3.10.350.10">
    <property type="entry name" value="LysM domain"/>
    <property type="match status" value="1"/>
</dbReference>
<feature type="domain" description="LysM" evidence="5">
    <location>
        <begin position="337"/>
        <end position="385"/>
    </location>
</feature>
<accession>A0ABN1U4V1</accession>
<gene>
    <name evidence="6" type="ORF">GCM10009663_66230</name>
</gene>
<evidence type="ECO:0000313" key="6">
    <source>
        <dbReference type="EMBL" id="GAA1116780.1"/>
    </source>
</evidence>
<reference evidence="6 7" key="1">
    <citation type="journal article" date="2019" name="Int. J. Syst. Evol. Microbiol.">
        <title>The Global Catalogue of Microorganisms (GCM) 10K type strain sequencing project: providing services to taxonomists for standard genome sequencing and annotation.</title>
        <authorList>
            <consortium name="The Broad Institute Genomics Platform"/>
            <consortium name="The Broad Institute Genome Sequencing Center for Infectious Disease"/>
            <person name="Wu L."/>
            <person name="Ma J."/>
        </authorList>
    </citation>
    <scope>NUCLEOTIDE SEQUENCE [LARGE SCALE GENOMIC DNA]</scope>
    <source>
        <strain evidence="6 7">JCM 13002</strain>
    </source>
</reference>
<dbReference type="PROSITE" id="PS51782">
    <property type="entry name" value="LYSM"/>
    <property type="match status" value="1"/>
</dbReference>
<dbReference type="CDD" id="cd13925">
    <property type="entry name" value="RPF"/>
    <property type="match status" value="1"/>
</dbReference>
<dbReference type="PANTHER" id="PTHR34700:SF4">
    <property type="entry name" value="PHAGE-LIKE ELEMENT PBSX PROTEIN XKDP"/>
    <property type="match status" value="1"/>
</dbReference>
<dbReference type="InterPro" id="IPR052196">
    <property type="entry name" value="Bact_Kbp"/>
</dbReference>
<dbReference type="Gene3D" id="1.10.530.10">
    <property type="match status" value="1"/>
</dbReference>
<dbReference type="CDD" id="cd00118">
    <property type="entry name" value="LysM"/>
    <property type="match status" value="1"/>
</dbReference>
<dbReference type="Proteomes" id="UP001499987">
    <property type="component" value="Unassembled WGS sequence"/>
</dbReference>
<evidence type="ECO:0000256" key="4">
    <source>
        <dbReference type="SAM" id="SignalP"/>
    </source>
</evidence>
<feature type="chain" id="PRO_5046215086" description="LysM domain-containing protein" evidence="4">
    <location>
        <begin position="42"/>
        <end position="386"/>
    </location>
</feature>
<organism evidence="6 7">
    <name type="scientific">Kitasatospora arboriphila</name>
    <dbReference type="NCBI Taxonomy" id="258052"/>
    <lineage>
        <taxon>Bacteria</taxon>
        <taxon>Bacillati</taxon>
        <taxon>Actinomycetota</taxon>
        <taxon>Actinomycetes</taxon>
        <taxon>Kitasatosporales</taxon>
        <taxon>Streptomycetaceae</taxon>
        <taxon>Kitasatospora</taxon>
    </lineage>
</organism>
<dbReference type="Pfam" id="PF01476">
    <property type="entry name" value="LysM"/>
    <property type="match status" value="1"/>
</dbReference>
<dbReference type="RefSeq" id="WP_344627403.1">
    <property type="nucleotide sequence ID" value="NZ_BAAALD010000101.1"/>
</dbReference>
<dbReference type="Pfam" id="PF06737">
    <property type="entry name" value="Transglycosylas"/>
    <property type="match status" value="1"/>
</dbReference>
<dbReference type="EMBL" id="BAAALD010000101">
    <property type="protein sequence ID" value="GAA1116780.1"/>
    <property type="molecule type" value="Genomic_DNA"/>
</dbReference>
<dbReference type="InterPro" id="IPR036779">
    <property type="entry name" value="LysM_dom_sf"/>
</dbReference>
<keyword evidence="4" id="KW-0732">Signal</keyword>
<sequence>MGFIGSGRHRRPTQTERAVAAAGVAGAGLAIPLLTATGAHAAPVTTWDAVAQCASAGNWGKSVGNGEYGGLQLDLRTWVAYGGDKFASTPDRATKEEQIAVAERVLEDRGAKAWGNCGKSAGLTGEGKPETVDQDSQGSTAPAATTAPTDRGASAPVFTGMQGRDASGVYWYLVDGQWYWTTSQEIYDYYTGPTAPTAQSQSTAPGQATTAPTLPAAQGNATTPPTIDPITGLPVTPDPTGTTTAPVPGTTTAPGTPAPGTAAPDAAPPVIDPITGQPVTPGATTAPATTPGTPAPSTTAPATTGPGTTADPAATTATTATTATPAPQATTPAAQPDTYTVAAGDTLSDISDKNKLGGWKQVYDGNEGTIGQDPNLIKPGQVLKIK</sequence>
<evidence type="ECO:0000256" key="3">
    <source>
        <dbReference type="SAM" id="MobiDB-lite"/>
    </source>
</evidence>
<comment type="caution">
    <text evidence="6">The sequence shown here is derived from an EMBL/GenBank/DDBJ whole genome shotgun (WGS) entry which is preliminary data.</text>
</comment>
<evidence type="ECO:0000259" key="5">
    <source>
        <dbReference type="PROSITE" id="PS51782"/>
    </source>
</evidence>
<dbReference type="SMART" id="SM00257">
    <property type="entry name" value="LysM"/>
    <property type="match status" value="1"/>
</dbReference>
<feature type="region of interest" description="Disordered" evidence="3">
    <location>
        <begin position="117"/>
        <end position="159"/>
    </location>
</feature>
<evidence type="ECO:0000256" key="2">
    <source>
        <dbReference type="ARBA" id="ARBA00022801"/>
    </source>
</evidence>
<dbReference type="PANTHER" id="PTHR34700">
    <property type="entry name" value="POTASSIUM BINDING PROTEIN KBP"/>
    <property type="match status" value="1"/>
</dbReference>
<feature type="compositionally biased region" description="Low complexity" evidence="3">
    <location>
        <begin position="272"/>
        <end position="337"/>
    </location>
</feature>
<dbReference type="SUPFAM" id="SSF54106">
    <property type="entry name" value="LysM domain"/>
    <property type="match status" value="1"/>
</dbReference>
<name>A0ABN1U4V1_9ACTN</name>
<feature type="compositionally biased region" description="Low complexity" evidence="3">
    <location>
        <begin position="140"/>
        <end position="149"/>
    </location>
</feature>
<evidence type="ECO:0000256" key="1">
    <source>
        <dbReference type="ARBA" id="ARBA00010830"/>
    </source>
</evidence>
<feature type="compositionally biased region" description="Low complexity" evidence="3">
    <location>
        <begin position="231"/>
        <end position="265"/>
    </location>
</feature>
<feature type="compositionally biased region" description="Low complexity" evidence="3">
    <location>
        <begin position="197"/>
        <end position="219"/>
    </location>
</feature>
<keyword evidence="2" id="KW-0378">Hydrolase</keyword>
<dbReference type="SUPFAM" id="SSF53955">
    <property type="entry name" value="Lysozyme-like"/>
    <property type="match status" value="1"/>
</dbReference>
<dbReference type="PRINTS" id="PR01217">
    <property type="entry name" value="PRICHEXTENSN"/>
</dbReference>